<keyword evidence="6 8" id="KW-0472">Membrane</keyword>
<evidence type="ECO:0000256" key="6">
    <source>
        <dbReference type="ARBA" id="ARBA00023136"/>
    </source>
</evidence>
<dbReference type="PROSITE" id="PS50893">
    <property type="entry name" value="ABC_TRANSPORTER_2"/>
    <property type="match status" value="1"/>
</dbReference>
<evidence type="ECO:0000256" key="7">
    <source>
        <dbReference type="SAM" id="MobiDB-lite"/>
    </source>
</evidence>
<evidence type="ECO:0000256" key="3">
    <source>
        <dbReference type="ARBA" id="ARBA00022741"/>
    </source>
</evidence>
<feature type="transmembrane region" description="Helical" evidence="8">
    <location>
        <begin position="178"/>
        <end position="195"/>
    </location>
</feature>
<evidence type="ECO:0000256" key="8">
    <source>
        <dbReference type="SAM" id="Phobius"/>
    </source>
</evidence>
<dbReference type="SUPFAM" id="SSF52540">
    <property type="entry name" value="P-loop containing nucleoside triphosphate hydrolases"/>
    <property type="match status" value="1"/>
</dbReference>
<evidence type="ECO:0000256" key="1">
    <source>
        <dbReference type="ARBA" id="ARBA00004651"/>
    </source>
</evidence>
<keyword evidence="12" id="KW-1185">Reference proteome</keyword>
<comment type="subcellular location">
    <subcellularLocation>
        <location evidence="1">Cell membrane</location>
        <topology evidence="1">Multi-pass membrane protein</topology>
    </subcellularLocation>
</comment>
<dbReference type="PANTHER" id="PTHR24221:SF654">
    <property type="entry name" value="ATP-BINDING CASSETTE SUB-FAMILY B MEMBER 6"/>
    <property type="match status" value="1"/>
</dbReference>
<dbReference type="SMART" id="SM00382">
    <property type="entry name" value="AAA"/>
    <property type="match status" value="1"/>
</dbReference>
<proteinExistence type="predicted"/>
<feature type="transmembrane region" description="Helical" evidence="8">
    <location>
        <begin position="35"/>
        <end position="60"/>
    </location>
</feature>
<accession>A0ABT8G4R7</accession>
<evidence type="ECO:0000256" key="2">
    <source>
        <dbReference type="ARBA" id="ARBA00022692"/>
    </source>
</evidence>
<dbReference type="RefSeq" id="WP_301130302.1">
    <property type="nucleotide sequence ID" value="NZ_JAUHPV010000012.1"/>
</dbReference>
<keyword evidence="5 8" id="KW-1133">Transmembrane helix</keyword>
<dbReference type="InterPro" id="IPR003593">
    <property type="entry name" value="AAA+_ATPase"/>
</dbReference>
<dbReference type="EMBL" id="JAUHPV010000012">
    <property type="protein sequence ID" value="MDN4474134.1"/>
    <property type="molecule type" value="Genomic_DNA"/>
</dbReference>
<feature type="domain" description="ABC transporter" evidence="9">
    <location>
        <begin position="374"/>
        <end position="580"/>
    </location>
</feature>
<dbReference type="InterPro" id="IPR039421">
    <property type="entry name" value="Type_1_exporter"/>
</dbReference>
<dbReference type="InterPro" id="IPR017871">
    <property type="entry name" value="ABC_transporter-like_CS"/>
</dbReference>
<dbReference type="InterPro" id="IPR014223">
    <property type="entry name" value="ABC_CydC/D"/>
</dbReference>
<evidence type="ECO:0000259" key="10">
    <source>
        <dbReference type="PROSITE" id="PS50929"/>
    </source>
</evidence>
<dbReference type="InterPro" id="IPR036640">
    <property type="entry name" value="ABC1_TM_sf"/>
</dbReference>
<keyword evidence="4" id="KW-0067">ATP-binding</keyword>
<feature type="region of interest" description="Disordered" evidence="7">
    <location>
        <begin position="343"/>
        <end position="368"/>
    </location>
</feature>
<dbReference type="InterPro" id="IPR003439">
    <property type="entry name" value="ABC_transporter-like_ATP-bd"/>
</dbReference>
<keyword evidence="3" id="KW-0547">Nucleotide-binding</keyword>
<dbReference type="PROSITE" id="PS00211">
    <property type="entry name" value="ABC_TRANSPORTER_1"/>
    <property type="match status" value="1"/>
</dbReference>
<evidence type="ECO:0000313" key="11">
    <source>
        <dbReference type="EMBL" id="MDN4474134.1"/>
    </source>
</evidence>
<keyword evidence="2 8" id="KW-0812">Transmembrane</keyword>
<feature type="transmembrane region" description="Helical" evidence="8">
    <location>
        <begin position="150"/>
        <end position="172"/>
    </location>
</feature>
<evidence type="ECO:0000313" key="12">
    <source>
        <dbReference type="Proteomes" id="UP001172738"/>
    </source>
</evidence>
<dbReference type="Proteomes" id="UP001172738">
    <property type="component" value="Unassembled WGS sequence"/>
</dbReference>
<dbReference type="Pfam" id="PF00005">
    <property type="entry name" value="ABC_tran"/>
    <property type="match status" value="1"/>
</dbReference>
<evidence type="ECO:0000259" key="9">
    <source>
        <dbReference type="PROSITE" id="PS50893"/>
    </source>
</evidence>
<feature type="transmembrane region" description="Helical" evidence="8">
    <location>
        <begin position="295"/>
        <end position="318"/>
    </location>
</feature>
<feature type="compositionally biased region" description="Basic and acidic residues" evidence="7">
    <location>
        <begin position="359"/>
        <end position="368"/>
    </location>
</feature>
<organism evidence="11 12">
    <name type="scientific">Demequina zhanjiangensis</name>
    <dbReference type="NCBI Taxonomy" id="3051659"/>
    <lineage>
        <taxon>Bacteria</taxon>
        <taxon>Bacillati</taxon>
        <taxon>Actinomycetota</taxon>
        <taxon>Actinomycetes</taxon>
        <taxon>Micrococcales</taxon>
        <taxon>Demequinaceae</taxon>
        <taxon>Demequina</taxon>
    </lineage>
</organism>
<feature type="transmembrane region" description="Helical" evidence="8">
    <location>
        <begin position="260"/>
        <end position="283"/>
    </location>
</feature>
<evidence type="ECO:0000256" key="5">
    <source>
        <dbReference type="ARBA" id="ARBA00022989"/>
    </source>
</evidence>
<dbReference type="InterPro" id="IPR027417">
    <property type="entry name" value="P-loop_NTPase"/>
</dbReference>
<reference evidence="11" key="1">
    <citation type="submission" date="2023-06" db="EMBL/GenBank/DDBJ databases">
        <title>SYSU T00b26.</title>
        <authorList>
            <person name="Gao L."/>
            <person name="Fang B.-Z."/>
            <person name="Li W.-J."/>
        </authorList>
    </citation>
    <scope>NUCLEOTIDE SEQUENCE</scope>
    <source>
        <strain evidence="11">SYSU T00b26</strain>
    </source>
</reference>
<feature type="compositionally biased region" description="Low complexity" evidence="7">
    <location>
        <begin position="343"/>
        <end position="352"/>
    </location>
</feature>
<dbReference type="NCBIfam" id="TIGR02868">
    <property type="entry name" value="CydC"/>
    <property type="match status" value="1"/>
</dbReference>
<dbReference type="InterPro" id="IPR011527">
    <property type="entry name" value="ABC1_TM_dom"/>
</dbReference>
<protein>
    <submittedName>
        <fullName evidence="11">Thiol reductant ABC exporter subunit CydC</fullName>
    </submittedName>
</protein>
<feature type="domain" description="ABC transmembrane type-1" evidence="10">
    <location>
        <begin position="38"/>
        <end position="319"/>
    </location>
</feature>
<dbReference type="PROSITE" id="PS50929">
    <property type="entry name" value="ABC_TM1F"/>
    <property type="match status" value="1"/>
</dbReference>
<sequence>MSVTAETTRREAPTPGASAALRDALRSTGIRTWPVIRAVLAGTMALGSAVGLSAVAAWLIAKAAEMPSPADLALAAVIVRFFGISRGLFRYLERLASHDTALRGMVELRERTYERLAAAGAGRVLTLSRGDIVARIGTDLDSVGDAVVRAIVPTGVAVTVSLISVGIVTAIIPVAGLVLAGCLALAGFGTAALTARQARIAAEAGVKAHAEVAATSLAAIESASEHRIWGTTSESLARVEHANRDAEAALEAEARPASAAAALLTVSQGLAIIGGVWLAVVAIDSGQVSGPWGTVVALLPLAAFEAVGAVPAAVQQLYRSRAAARRIQELTTPLAGTAFAATTGASKPADNTPADDADAAPHVENRTDPRVGTLTLDRLSVAWPGMTPTRPISAELHPGETLAIVGPSGIGKSTLLLAIAGAIPPHEGSALLDGAAVTPADTGHRIALTAEDAHVFETTVLENLRVARGDVTADEAAEALAAVGLDRWIAALPDGLDTMIGSGGHTVSGGERRRLLLARTMLHPAPVLLIDEPAEHLDKDGQDALRAVVTRLKAEGRIVVLVTHHESPLGYAERRVDLRG</sequence>
<feature type="transmembrane region" description="Helical" evidence="8">
    <location>
        <begin position="72"/>
        <end position="89"/>
    </location>
</feature>
<dbReference type="Pfam" id="PF00664">
    <property type="entry name" value="ABC_membrane"/>
    <property type="match status" value="1"/>
</dbReference>
<dbReference type="SUPFAM" id="SSF90123">
    <property type="entry name" value="ABC transporter transmembrane region"/>
    <property type="match status" value="1"/>
</dbReference>
<dbReference type="Gene3D" id="1.20.1560.10">
    <property type="entry name" value="ABC transporter type 1, transmembrane domain"/>
    <property type="match status" value="1"/>
</dbReference>
<dbReference type="Gene3D" id="3.40.50.300">
    <property type="entry name" value="P-loop containing nucleotide triphosphate hydrolases"/>
    <property type="match status" value="1"/>
</dbReference>
<gene>
    <name evidence="11" type="primary">cydC</name>
    <name evidence="11" type="ORF">QQX04_14125</name>
</gene>
<comment type="caution">
    <text evidence="11">The sequence shown here is derived from an EMBL/GenBank/DDBJ whole genome shotgun (WGS) entry which is preliminary data.</text>
</comment>
<evidence type="ECO:0000256" key="4">
    <source>
        <dbReference type="ARBA" id="ARBA00022840"/>
    </source>
</evidence>
<dbReference type="PANTHER" id="PTHR24221">
    <property type="entry name" value="ATP-BINDING CASSETTE SUB-FAMILY B"/>
    <property type="match status" value="1"/>
</dbReference>
<name>A0ABT8G4R7_9MICO</name>